<dbReference type="PANTHER" id="PTHR31017:SF1">
    <property type="entry name" value="LATE SECRETORY PATHWAY PROTEIN AVL9 HOMOLOG"/>
    <property type="match status" value="1"/>
</dbReference>
<dbReference type="OrthoDB" id="26278at2759"/>
<proteinExistence type="inferred from homology"/>
<comment type="similarity">
    <text evidence="1">Belongs to the AVL9 family.</text>
</comment>
<feature type="compositionally biased region" description="Polar residues" evidence="2">
    <location>
        <begin position="166"/>
        <end position="185"/>
    </location>
</feature>
<dbReference type="Proteomes" id="UP000837801">
    <property type="component" value="Unassembled WGS sequence"/>
</dbReference>
<dbReference type="PANTHER" id="PTHR31017">
    <property type="entry name" value="LATE SECRETORY PATHWAY PROTEIN AVL9-RELATED"/>
    <property type="match status" value="1"/>
</dbReference>
<comment type="caution">
    <text evidence="4">The sequence shown here is derived from an EMBL/GenBank/DDBJ whole genome shotgun (WGS) entry which is preliminary data.</text>
</comment>
<dbReference type="InterPro" id="IPR037516">
    <property type="entry name" value="Tripartite_DENN"/>
</dbReference>
<feature type="compositionally biased region" description="Low complexity" evidence="2">
    <location>
        <begin position="129"/>
        <end position="142"/>
    </location>
</feature>
<dbReference type="Gene3D" id="3.40.50.11500">
    <property type="match status" value="1"/>
</dbReference>
<dbReference type="Pfam" id="PF09794">
    <property type="entry name" value="Avl9"/>
    <property type="match status" value="1"/>
</dbReference>
<gene>
    <name evidence="4" type="ORF">CLIB1423_07S04632</name>
</gene>
<evidence type="ECO:0000313" key="4">
    <source>
        <dbReference type="EMBL" id="CAH2352659.1"/>
    </source>
</evidence>
<feature type="region of interest" description="Disordered" evidence="2">
    <location>
        <begin position="1"/>
        <end position="186"/>
    </location>
</feature>
<dbReference type="InterPro" id="IPR043153">
    <property type="entry name" value="DENN_C"/>
</dbReference>
<evidence type="ECO:0000313" key="5">
    <source>
        <dbReference type="Proteomes" id="UP000837801"/>
    </source>
</evidence>
<organism evidence="4 5">
    <name type="scientific">[Candida] railenensis</name>
    <dbReference type="NCBI Taxonomy" id="45579"/>
    <lineage>
        <taxon>Eukaryota</taxon>
        <taxon>Fungi</taxon>
        <taxon>Dikarya</taxon>
        <taxon>Ascomycota</taxon>
        <taxon>Saccharomycotina</taxon>
        <taxon>Pichiomycetes</taxon>
        <taxon>Debaryomycetaceae</taxon>
        <taxon>Kurtzmaniella</taxon>
    </lineage>
</organism>
<sequence>MKKYNSPTPSPLAEEFQGKQMRLAKRGQDSTSNGKSTQQDEFQMRPIRLGSRNRSIGSSTTASSTNINNNNGNNSSNSSNNNNSSSSNTSPNRPTALSLSHDQNQTPVHSPSSSSSSISRKMHTNFNIVSTDVNDTSSNNSSHIQVKSLPIEKRRPSSVHSKGHSRGSSIVSPTTQVSMERSSFSGGHGGPTYSCNDKIFAVCLVNFHHLRGPEVQYWKSNYFPEYDPSLFKNLPFQALPDGSHLFEETFSNFNLCYDFASGESLDDGNDYNVYSSQIKNMKTLKTLFGCSCVQQVKTSDLSQEEMDRNKDITRSIVQKAVVVICRKQPIFNKIKEKLSIITGCYFQQGDFNNFEILDSLFDNLNDIFVTRPTMDDKGADTKETELPPPSIDYTYEKAMNEERLKNEKEEEFFVNLNLQKSILKFASKFLIIFKSIILEKKVVIYSNNNLELLTQFQNTLISLMPNLINHLDLAGCPLLDYSEINGPLRKPISLNTNNRHSMLRFFGLPLQIFNTKGSFWNPYLPLQQLSELSANETVSYMVGCSNLLFVNQSDHLKVDVLINLDSTEISYPATKGIRPEELALPMYDKKFINNLVMEVKHQKLQARSNEQKEETYVGSDDYIRYQFEDYLLSLLSTTRYNQYVEKFGTPPPGFNNTDNKSHGSHGHDDWSSTSDVETNNVQNGNLTLFNKKFVEQWVKTANFRIWNSVADEFVFNFLDPKHLAVGQSGYFGGEDEPYLNSIFNGFKKLTGGGASPDPPTTPTTQKFIPKEVDRIVQVENKSPERIVAVKMRSDERIVPVTLQGGDNIVPVKLGGGGDNDNKETFGKKISSWAGWYKKK</sequence>
<dbReference type="InterPro" id="IPR018307">
    <property type="entry name" value="ABL9/DENND6_dom"/>
</dbReference>
<name>A0A9P0VXM0_9ASCO</name>
<feature type="domain" description="UDENN" evidence="3">
    <location>
        <begin position="200"/>
        <end position="724"/>
    </location>
</feature>
<dbReference type="GO" id="GO:0005737">
    <property type="term" value="C:cytoplasm"/>
    <property type="evidence" value="ECO:0007669"/>
    <property type="project" value="TreeGrafter"/>
</dbReference>
<reference evidence="4" key="1">
    <citation type="submission" date="2022-03" db="EMBL/GenBank/DDBJ databases">
        <authorList>
            <person name="Legras J.-L."/>
            <person name="Devillers H."/>
            <person name="Grondin C."/>
        </authorList>
    </citation>
    <scope>NUCLEOTIDE SEQUENCE</scope>
    <source>
        <strain evidence="4">CLIB 1423</strain>
    </source>
</reference>
<feature type="compositionally biased region" description="Low complexity" evidence="2">
    <location>
        <begin position="110"/>
        <end position="119"/>
    </location>
</feature>
<dbReference type="PROSITE" id="PS50211">
    <property type="entry name" value="DENN"/>
    <property type="match status" value="1"/>
</dbReference>
<feature type="compositionally biased region" description="Low complexity" evidence="2">
    <location>
        <begin position="53"/>
        <end position="96"/>
    </location>
</feature>
<evidence type="ECO:0000256" key="2">
    <source>
        <dbReference type="SAM" id="MobiDB-lite"/>
    </source>
</evidence>
<dbReference type="AlphaFoldDB" id="A0A9P0VXM0"/>
<feature type="compositionally biased region" description="Polar residues" evidence="2">
    <location>
        <begin position="29"/>
        <end position="41"/>
    </location>
</feature>
<protein>
    <recommendedName>
        <fullName evidence="3">UDENN domain-containing protein</fullName>
    </recommendedName>
</protein>
<feature type="region of interest" description="Disordered" evidence="2">
    <location>
        <begin position="647"/>
        <end position="677"/>
    </location>
</feature>
<evidence type="ECO:0000256" key="1">
    <source>
        <dbReference type="ARBA" id="ARBA00038178"/>
    </source>
</evidence>
<accession>A0A9P0VXM0</accession>
<keyword evidence="5" id="KW-1185">Reference proteome</keyword>
<dbReference type="InterPro" id="IPR051731">
    <property type="entry name" value="DENND11/AVL9_GEFs"/>
</dbReference>
<dbReference type="EMBL" id="CAKXYY010000007">
    <property type="protein sequence ID" value="CAH2352659.1"/>
    <property type="molecule type" value="Genomic_DNA"/>
</dbReference>
<evidence type="ECO:0000259" key="3">
    <source>
        <dbReference type="PROSITE" id="PS50211"/>
    </source>
</evidence>
<feature type="compositionally biased region" description="Basic and acidic residues" evidence="2">
    <location>
        <begin position="659"/>
        <end position="670"/>
    </location>
</feature>
<feature type="compositionally biased region" description="Polar residues" evidence="2">
    <location>
        <begin position="97"/>
        <end position="109"/>
    </location>
</feature>